<name>A0A1G2LRZ5_9BACT</name>
<dbReference type="SUPFAM" id="SSF50486">
    <property type="entry name" value="FMT C-terminal domain-like"/>
    <property type="match status" value="1"/>
</dbReference>
<evidence type="ECO:0000256" key="4">
    <source>
        <dbReference type="ARBA" id="ARBA00016014"/>
    </source>
</evidence>
<feature type="domain" description="Formyl transferase N-terminal" evidence="9">
    <location>
        <begin position="28"/>
        <end position="189"/>
    </location>
</feature>
<dbReference type="Gene3D" id="3.40.50.170">
    <property type="entry name" value="Formyl transferase, N-terminal domain"/>
    <property type="match status" value="1"/>
</dbReference>
<dbReference type="Pfam" id="PF00551">
    <property type="entry name" value="Formyl_trans_N"/>
    <property type="match status" value="1"/>
</dbReference>
<dbReference type="InterPro" id="IPR041711">
    <property type="entry name" value="Met-tRNA-FMT_N"/>
</dbReference>
<dbReference type="InterPro" id="IPR002376">
    <property type="entry name" value="Formyl_transf_N"/>
</dbReference>
<evidence type="ECO:0000313" key="11">
    <source>
        <dbReference type="EMBL" id="OHA14367.1"/>
    </source>
</evidence>
<comment type="function">
    <text evidence="1 8">Attaches a formyl group to the free amino group of methionyl-tRNA(fMet). The formyl group appears to play a dual role in the initiator identity of N-formylmethionyl-tRNA by promoting its recognition by IF2 and preventing the misappropriation of this tRNA by the elongation apparatus.</text>
</comment>
<dbReference type="EC" id="2.1.2.9" evidence="3 8"/>
<dbReference type="HAMAP" id="MF_00182">
    <property type="entry name" value="Formyl_trans"/>
    <property type="match status" value="1"/>
</dbReference>
<comment type="caution">
    <text evidence="11">The sequence shown here is derived from an EMBL/GenBank/DDBJ whole genome shotgun (WGS) entry which is preliminary data.</text>
</comment>
<dbReference type="InterPro" id="IPR037022">
    <property type="entry name" value="Formyl_trans_C_sf"/>
</dbReference>
<evidence type="ECO:0000256" key="2">
    <source>
        <dbReference type="ARBA" id="ARBA00010699"/>
    </source>
</evidence>
<dbReference type="GO" id="GO:0005829">
    <property type="term" value="C:cytosol"/>
    <property type="evidence" value="ECO:0007669"/>
    <property type="project" value="TreeGrafter"/>
</dbReference>
<dbReference type="PANTHER" id="PTHR11138">
    <property type="entry name" value="METHIONYL-TRNA FORMYLTRANSFERASE"/>
    <property type="match status" value="1"/>
</dbReference>
<gene>
    <name evidence="8" type="primary">fmt</name>
    <name evidence="11" type="ORF">A3G49_01950</name>
</gene>
<comment type="similarity">
    <text evidence="2 8">Belongs to the Fmt family.</text>
</comment>
<feature type="binding site" evidence="8">
    <location>
        <begin position="118"/>
        <end position="121"/>
    </location>
    <ligand>
        <name>(6S)-5,6,7,8-tetrahydrofolate</name>
        <dbReference type="ChEBI" id="CHEBI:57453"/>
    </ligand>
</feature>
<evidence type="ECO:0000313" key="12">
    <source>
        <dbReference type="Proteomes" id="UP000177171"/>
    </source>
</evidence>
<evidence type="ECO:0000259" key="9">
    <source>
        <dbReference type="Pfam" id="PF00551"/>
    </source>
</evidence>
<dbReference type="InterPro" id="IPR005794">
    <property type="entry name" value="Fmt"/>
</dbReference>
<protein>
    <recommendedName>
        <fullName evidence="4 8">Methionyl-tRNA formyltransferase</fullName>
        <ecNumber evidence="3 8">2.1.2.9</ecNumber>
    </recommendedName>
</protein>
<dbReference type="NCBIfam" id="TIGR00460">
    <property type="entry name" value="fmt"/>
    <property type="match status" value="1"/>
</dbReference>
<proteinExistence type="inferred from homology"/>
<feature type="domain" description="Formyl transferase C-terminal" evidence="10">
    <location>
        <begin position="214"/>
        <end position="316"/>
    </location>
</feature>
<keyword evidence="6 8" id="KW-0648">Protein biosynthesis</keyword>
<accession>A0A1G2LRZ5</accession>
<dbReference type="Proteomes" id="UP000177171">
    <property type="component" value="Unassembled WGS sequence"/>
</dbReference>
<dbReference type="EMBL" id="MHQY01000008">
    <property type="protein sequence ID" value="OHA14367.1"/>
    <property type="molecule type" value="Genomic_DNA"/>
</dbReference>
<organism evidence="11 12">
    <name type="scientific">Candidatus Sungbacteria bacterium RIFCSPLOWO2_12_FULL_41_11</name>
    <dbReference type="NCBI Taxonomy" id="1802286"/>
    <lineage>
        <taxon>Bacteria</taxon>
        <taxon>Candidatus Sungiibacteriota</taxon>
    </lineage>
</organism>
<dbReference type="InterPro" id="IPR005793">
    <property type="entry name" value="Formyl_trans_C"/>
</dbReference>
<dbReference type="InterPro" id="IPR036477">
    <property type="entry name" value="Formyl_transf_N_sf"/>
</dbReference>
<comment type="catalytic activity">
    <reaction evidence="7 8">
        <text>L-methionyl-tRNA(fMet) + (6R)-10-formyltetrahydrofolate = N-formyl-L-methionyl-tRNA(fMet) + (6S)-5,6,7,8-tetrahydrofolate + H(+)</text>
        <dbReference type="Rhea" id="RHEA:24380"/>
        <dbReference type="Rhea" id="RHEA-COMP:9952"/>
        <dbReference type="Rhea" id="RHEA-COMP:9953"/>
        <dbReference type="ChEBI" id="CHEBI:15378"/>
        <dbReference type="ChEBI" id="CHEBI:57453"/>
        <dbReference type="ChEBI" id="CHEBI:78530"/>
        <dbReference type="ChEBI" id="CHEBI:78844"/>
        <dbReference type="ChEBI" id="CHEBI:195366"/>
        <dbReference type="EC" id="2.1.2.9"/>
    </reaction>
</comment>
<dbReference type="InterPro" id="IPR011034">
    <property type="entry name" value="Formyl_transferase-like_C_sf"/>
</dbReference>
<evidence type="ECO:0000256" key="3">
    <source>
        <dbReference type="ARBA" id="ARBA00012261"/>
    </source>
</evidence>
<evidence type="ECO:0000259" key="10">
    <source>
        <dbReference type="Pfam" id="PF02911"/>
    </source>
</evidence>
<evidence type="ECO:0000256" key="8">
    <source>
        <dbReference type="HAMAP-Rule" id="MF_00182"/>
    </source>
</evidence>
<sequence>MKTLPRIIFFGNPDFSLYPLEALIGKFSVVAVITNPDEPIGREAIFTPPPVKSWIMKHETLNRDAHVQILQPNKLDSDFVFQITSLNPDLFVVAAYGKILPGEILDIPKYGALNIHPSLLPRWRGASPIQYTILNGDTETGVGVILMDEKMDHGPILENSKIKIQNAKLTTSELSQILSKMGAGLIVETIPKWINGEIKPIPQDETKATYSKILKKEDGRIDWSKSADGIERQIRALAPWPGSFTFWKKGKKEVRLELLEASVEKTADLSDDHVSGKVLIKERRLFVKTGQGYLGILRLQPEGKKEMTAKEFLNGYGDINGTILTNN</sequence>
<dbReference type="Pfam" id="PF02911">
    <property type="entry name" value="Formyl_trans_C"/>
    <property type="match status" value="1"/>
</dbReference>
<dbReference type="AlphaFoldDB" id="A0A1G2LRZ5"/>
<dbReference type="CDD" id="cd08704">
    <property type="entry name" value="Met_tRNA_FMT_C"/>
    <property type="match status" value="1"/>
</dbReference>
<evidence type="ECO:0000256" key="5">
    <source>
        <dbReference type="ARBA" id="ARBA00022679"/>
    </source>
</evidence>
<dbReference type="CDD" id="cd08646">
    <property type="entry name" value="FMT_core_Met-tRNA-FMT_N"/>
    <property type="match status" value="1"/>
</dbReference>
<keyword evidence="5 8" id="KW-0808">Transferase</keyword>
<dbReference type="InterPro" id="IPR044135">
    <property type="entry name" value="Met-tRNA-FMT_C"/>
</dbReference>
<dbReference type="SUPFAM" id="SSF53328">
    <property type="entry name" value="Formyltransferase"/>
    <property type="match status" value="1"/>
</dbReference>
<reference evidence="11 12" key="1">
    <citation type="journal article" date="2016" name="Nat. Commun.">
        <title>Thousands of microbial genomes shed light on interconnected biogeochemical processes in an aquifer system.</title>
        <authorList>
            <person name="Anantharaman K."/>
            <person name="Brown C.T."/>
            <person name="Hug L.A."/>
            <person name="Sharon I."/>
            <person name="Castelle C.J."/>
            <person name="Probst A.J."/>
            <person name="Thomas B.C."/>
            <person name="Singh A."/>
            <person name="Wilkins M.J."/>
            <person name="Karaoz U."/>
            <person name="Brodie E.L."/>
            <person name="Williams K.H."/>
            <person name="Hubbard S.S."/>
            <person name="Banfield J.F."/>
        </authorList>
    </citation>
    <scope>NUCLEOTIDE SEQUENCE [LARGE SCALE GENOMIC DNA]</scope>
</reference>
<evidence type="ECO:0000256" key="1">
    <source>
        <dbReference type="ARBA" id="ARBA00002606"/>
    </source>
</evidence>
<dbReference type="Gene3D" id="3.10.25.10">
    <property type="entry name" value="Formyl transferase, C-terminal domain"/>
    <property type="match status" value="1"/>
</dbReference>
<dbReference type="PANTHER" id="PTHR11138:SF5">
    <property type="entry name" value="METHIONYL-TRNA FORMYLTRANSFERASE, MITOCHONDRIAL"/>
    <property type="match status" value="1"/>
</dbReference>
<evidence type="ECO:0000256" key="7">
    <source>
        <dbReference type="ARBA" id="ARBA00048558"/>
    </source>
</evidence>
<dbReference type="GO" id="GO:0004479">
    <property type="term" value="F:methionyl-tRNA formyltransferase activity"/>
    <property type="evidence" value="ECO:0007669"/>
    <property type="project" value="UniProtKB-UniRule"/>
</dbReference>
<evidence type="ECO:0000256" key="6">
    <source>
        <dbReference type="ARBA" id="ARBA00022917"/>
    </source>
</evidence>